<dbReference type="SUPFAM" id="SSF56784">
    <property type="entry name" value="HAD-like"/>
    <property type="match status" value="1"/>
</dbReference>
<reference evidence="2 3" key="1">
    <citation type="journal article" date="2012" name="BMC Genomics">
        <title>Comparative genomic analysis of human infective Trypanosoma cruzi lineages with the bat-restricted subspecies T. cruzi marinkellei.</title>
        <authorList>
            <person name="Franzen O."/>
            <person name="Talavera-Lopez C."/>
            <person name="Ochaya S."/>
            <person name="Butler C.E."/>
            <person name="Messenger L.A."/>
            <person name="Lewis M.D."/>
            <person name="Llewellyn M.S."/>
            <person name="Marinkelle C.J."/>
            <person name="Tyler K.M."/>
            <person name="Miles M.A."/>
            <person name="Andersson B."/>
        </authorList>
    </citation>
    <scope>NUCLEOTIDE SEQUENCE [LARGE SCALE GENOMIC DNA]</scope>
    <source>
        <strain evidence="2 3">B7</strain>
    </source>
</reference>
<dbReference type="Pfam" id="PF03031">
    <property type="entry name" value="NIF"/>
    <property type="match status" value="1"/>
</dbReference>
<name>K2N6U7_TRYCR</name>
<proteinExistence type="predicted"/>
<comment type="caution">
    <text evidence="2">The sequence shown here is derived from an EMBL/GenBank/DDBJ whole genome shotgun (WGS) entry which is preliminary data.</text>
</comment>
<evidence type="ECO:0000313" key="2">
    <source>
        <dbReference type="EMBL" id="EKF30396.1"/>
    </source>
</evidence>
<dbReference type="Gene3D" id="3.40.50.1000">
    <property type="entry name" value="HAD superfamily/HAD-like"/>
    <property type="match status" value="1"/>
</dbReference>
<dbReference type="Proteomes" id="UP000007350">
    <property type="component" value="Unassembled WGS sequence"/>
</dbReference>
<dbReference type="InterPro" id="IPR004274">
    <property type="entry name" value="FCP1_dom"/>
</dbReference>
<gene>
    <name evidence="2" type="ORF">MOQ_005791</name>
</gene>
<sequence>MSYSGCKVFVSLIFDIDNTLLSGCRRFSAECPWTARRGAGVFALQHTFSYYDVERGRYMRDYTITTRPHLGEFLHRVSAELSTTRVTVQVGLFTHNTLSYANAIAEQVLRPLMPVPLAFKFGSTHCCGPEERKKPLAVTGFPATSLLVDDTCASFIADEFFSGRGALVAPFFSGLKAWGPDEEMDDVLSCGGSSDFPDTCSHGEDAYSQILSSVEEENSTLLCALIEEFVAFWHNNSNDATDTRINLLKDPRAARYQKQWSRYHAPFEERLVCII</sequence>
<evidence type="ECO:0000259" key="1">
    <source>
        <dbReference type="Pfam" id="PF03031"/>
    </source>
</evidence>
<feature type="domain" description="FCP1 homology" evidence="1">
    <location>
        <begin position="11"/>
        <end position="158"/>
    </location>
</feature>
<keyword evidence="3" id="KW-1185">Reference proteome</keyword>
<accession>K2N6U7</accession>
<dbReference type="InterPro" id="IPR036412">
    <property type="entry name" value="HAD-like_sf"/>
</dbReference>
<dbReference type="OrthoDB" id="241010at2759"/>
<organism evidence="2 3">
    <name type="scientific">Trypanosoma cruzi marinkellei</name>
    <dbReference type="NCBI Taxonomy" id="85056"/>
    <lineage>
        <taxon>Eukaryota</taxon>
        <taxon>Discoba</taxon>
        <taxon>Euglenozoa</taxon>
        <taxon>Kinetoplastea</taxon>
        <taxon>Metakinetoplastina</taxon>
        <taxon>Trypanosomatida</taxon>
        <taxon>Trypanosomatidae</taxon>
        <taxon>Trypanosoma</taxon>
        <taxon>Schizotrypanum</taxon>
    </lineage>
</organism>
<dbReference type="AlphaFoldDB" id="K2N6U7"/>
<evidence type="ECO:0000313" key="3">
    <source>
        <dbReference type="Proteomes" id="UP000007350"/>
    </source>
</evidence>
<protein>
    <recommendedName>
        <fullName evidence="1">FCP1 homology domain-containing protein</fullName>
    </recommendedName>
</protein>
<dbReference type="InterPro" id="IPR023214">
    <property type="entry name" value="HAD_sf"/>
</dbReference>
<dbReference type="EMBL" id="AHKC01012156">
    <property type="protein sequence ID" value="EKF30396.1"/>
    <property type="molecule type" value="Genomic_DNA"/>
</dbReference>